<dbReference type="NCBIfam" id="NF041112">
    <property type="entry name" value="chap_CsgH_alph"/>
    <property type="match status" value="1"/>
</dbReference>
<feature type="signal peptide" evidence="1">
    <location>
        <begin position="1"/>
        <end position="20"/>
    </location>
</feature>
<proteinExistence type="predicted"/>
<organism evidence="2 3">
    <name type="scientific">Maricaulis maris</name>
    <dbReference type="NCBI Taxonomy" id="74318"/>
    <lineage>
        <taxon>Bacteria</taxon>
        <taxon>Pseudomonadati</taxon>
        <taxon>Pseudomonadota</taxon>
        <taxon>Alphaproteobacteria</taxon>
        <taxon>Maricaulales</taxon>
        <taxon>Maricaulaceae</taxon>
        <taxon>Maricaulis</taxon>
    </lineage>
</organism>
<evidence type="ECO:0000313" key="3">
    <source>
        <dbReference type="Proteomes" id="UP000273675"/>
    </source>
</evidence>
<dbReference type="Proteomes" id="UP000273675">
    <property type="component" value="Unassembled WGS sequence"/>
</dbReference>
<feature type="chain" id="PRO_5019836589" evidence="1">
    <location>
        <begin position="21"/>
        <end position="129"/>
    </location>
</feature>
<dbReference type="AlphaFoldDB" id="A0A495DFT5"/>
<dbReference type="RefSeq" id="WP_121210713.1">
    <property type="nucleotide sequence ID" value="NZ_RBIM01000003.1"/>
</dbReference>
<dbReference type="OrthoDB" id="7632534at2"/>
<keyword evidence="1" id="KW-0732">Signal</keyword>
<evidence type="ECO:0000256" key="1">
    <source>
        <dbReference type="SAM" id="SignalP"/>
    </source>
</evidence>
<comment type="caution">
    <text evidence="2">The sequence shown here is derived from an EMBL/GenBank/DDBJ whole genome shotgun (WGS) entry which is preliminary data.</text>
</comment>
<dbReference type="Gene3D" id="2.60.40.2420">
    <property type="match status" value="1"/>
</dbReference>
<accession>A0A495DFT5</accession>
<reference evidence="2 3" key="1">
    <citation type="submission" date="2018-10" db="EMBL/GenBank/DDBJ databases">
        <title>Genomic Encyclopedia of Type Strains, Phase IV (KMG-IV): sequencing the most valuable type-strain genomes for metagenomic binning, comparative biology and taxonomic classification.</title>
        <authorList>
            <person name="Goeker M."/>
        </authorList>
    </citation>
    <scope>NUCLEOTIDE SEQUENCE [LARGE SCALE GENOMIC DNA]</scope>
    <source>
        <strain evidence="2 3">DSM 4734</strain>
    </source>
</reference>
<evidence type="ECO:0000313" key="2">
    <source>
        <dbReference type="EMBL" id="RKR00396.1"/>
    </source>
</evidence>
<name>A0A495DFT5_9PROT</name>
<dbReference type="EMBL" id="RBIM01000003">
    <property type="protein sequence ID" value="RKR00396.1"/>
    <property type="molecule type" value="Genomic_DNA"/>
</dbReference>
<sequence>MGIKLISLSSLAAMASIWFAVEVDEAPLEARLSDMGNGSACGIDLTETVDGLVVTAWSAPDAGASWDMIVTQRTGGGSFDIYQGGDIEPRGEGAVILSDITLDMETDFNARLSTWSAQGELLCRWGSNA</sequence>
<dbReference type="InterPro" id="IPR047726">
    <property type="entry name" value="CsgH_dom"/>
</dbReference>
<gene>
    <name evidence="2" type="ORF">C7435_1604</name>
</gene>
<protein>
    <submittedName>
        <fullName evidence="2">Uncharacterized protein</fullName>
    </submittedName>
</protein>
<dbReference type="InterPro" id="IPR053722">
    <property type="entry name" value="Curli_assembly_CsgC/AgfC"/>
</dbReference>